<feature type="compositionally biased region" description="Basic and acidic residues" evidence="1">
    <location>
        <begin position="50"/>
        <end position="67"/>
    </location>
</feature>
<dbReference type="Proteomes" id="UP001066276">
    <property type="component" value="Chromosome 9"/>
</dbReference>
<dbReference type="AlphaFoldDB" id="A0AAV7N5D4"/>
<evidence type="ECO:0000256" key="1">
    <source>
        <dbReference type="SAM" id="MobiDB-lite"/>
    </source>
</evidence>
<name>A0AAV7N5D4_PLEWA</name>
<proteinExistence type="predicted"/>
<protein>
    <submittedName>
        <fullName evidence="2">Uncharacterized protein</fullName>
    </submittedName>
</protein>
<feature type="region of interest" description="Disordered" evidence="1">
    <location>
        <begin position="1"/>
        <end position="102"/>
    </location>
</feature>
<organism evidence="2 3">
    <name type="scientific">Pleurodeles waltl</name>
    <name type="common">Iberian ribbed newt</name>
    <dbReference type="NCBI Taxonomy" id="8319"/>
    <lineage>
        <taxon>Eukaryota</taxon>
        <taxon>Metazoa</taxon>
        <taxon>Chordata</taxon>
        <taxon>Craniata</taxon>
        <taxon>Vertebrata</taxon>
        <taxon>Euteleostomi</taxon>
        <taxon>Amphibia</taxon>
        <taxon>Batrachia</taxon>
        <taxon>Caudata</taxon>
        <taxon>Salamandroidea</taxon>
        <taxon>Salamandridae</taxon>
        <taxon>Pleurodelinae</taxon>
        <taxon>Pleurodeles</taxon>
    </lineage>
</organism>
<keyword evidence="3" id="KW-1185">Reference proteome</keyword>
<dbReference type="EMBL" id="JANPWB010000013">
    <property type="protein sequence ID" value="KAJ1109533.1"/>
    <property type="molecule type" value="Genomic_DNA"/>
</dbReference>
<evidence type="ECO:0000313" key="2">
    <source>
        <dbReference type="EMBL" id="KAJ1109533.1"/>
    </source>
</evidence>
<accession>A0AAV7N5D4</accession>
<comment type="caution">
    <text evidence="2">The sequence shown here is derived from an EMBL/GenBank/DDBJ whole genome shotgun (WGS) entry which is preliminary data.</text>
</comment>
<gene>
    <name evidence="2" type="ORF">NDU88_006893</name>
</gene>
<evidence type="ECO:0000313" key="3">
    <source>
        <dbReference type="Proteomes" id="UP001066276"/>
    </source>
</evidence>
<sequence length="102" mass="11380">MTLDFLVPGEENREDGLQQGAEEEEDAEEPNKTAGGEQDQDEGSSGNPDVPREAADPVEKDRSEDTRRNRHVPGEAWLTKKKSAMENEATETELNNLAQKER</sequence>
<reference evidence="2" key="1">
    <citation type="journal article" date="2022" name="bioRxiv">
        <title>Sequencing and chromosome-scale assembly of the giantPleurodeles waltlgenome.</title>
        <authorList>
            <person name="Brown T."/>
            <person name="Elewa A."/>
            <person name="Iarovenko S."/>
            <person name="Subramanian E."/>
            <person name="Araus A.J."/>
            <person name="Petzold A."/>
            <person name="Susuki M."/>
            <person name="Suzuki K.-i.T."/>
            <person name="Hayashi T."/>
            <person name="Toyoda A."/>
            <person name="Oliveira C."/>
            <person name="Osipova E."/>
            <person name="Leigh N.D."/>
            <person name="Simon A."/>
            <person name="Yun M.H."/>
        </authorList>
    </citation>
    <scope>NUCLEOTIDE SEQUENCE</scope>
    <source>
        <strain evidence="2">20211129_DDA</strain>
        <tissue evidence="2">Liver</tissue>
    </source>
</reference>
<feature type="compositionally biased region" description="Low complexity" evidence="1">
    <location>
        <begin position="92"/>
        <end position="102"/>
    </location>
</feature>